<proteinExistence type="predicted"/>
<gene>
    <name evidence="3" type="ORF">AMS68_002702</name>
</gene>
<reference evidence="3 4" key="1">
    <citation type="journal article" date="2016" name="Sci. Rep.">
        <title>Peltaster fructicola genome reveals evolution from an invasive phytopathogen to an ectophytic parasite.</title>
        <authorList>
            <person name="Xu C."/>
            <person name="Chen H."/>
            <person name="Gleason M.L."/>
            <person name="Xu J.R."/>
            <person name="Liu H."/>
            <person name="Zhang R."/>
            <person name="Sun G."/>
        </authorList>
    </citation>
    <scope>NUCLEOTIDE SEQUENCE [LARGE SCALE GENOMIC DNA]</scope>
    <source>
        <strain evidence="3 4">LNHT1506</strain>
    </source>
</reference>
<keyword evidence="1" id="KW-0547">Nucleotide-binding</keyword>
<dbReference type="SUPFAM" id="SSF52540">
    <property type="entry name" value="P-loop containing nucleoside triphosphate hydrolases"/>
    <property type="match status" value="1"/>
</dbReference>
<sequence>MDNAQDPPEVPVLLLGDEGVGKSTFLSRLALSNRPLGPGQQLPQLRDSDQPFPFYIRFQRMQLRLEFYDNDFPENYTLLRPAVIVLCFAISDPASLQSVQTKWKYVVETHFNYNESIPVVLLGLKRDVRSREDYAGTVKPLKDGPNGRSFIYPQEGLQVAQEMRIDRFCECSALTGEVRELSRKKLAQLTTPIALS</sequence>
<organism evidence="3 4">
    <name type="scientific">Peltaster fructicola</name>
    <dbReference type="NCBI Taxonomy" id="286661"/>
    <lineage>
        <taxon>Eukaryota</taxon>
        <taxon>Fungi</taxon>
        <taxon>Dikarya</taxon>
        <taxon>Ascomycota</taxon>
        <taxon>Pezizomycotina</taxon>
        <taxon>Dothideomycetes</taxon>
        <taxon>Dothideomycetes incertae sedis</taxon>
        <taxon>Peltaster</taxon>
    </lineage>
</organism>
<keyword evidence="2" id="KW-0342">GTP-binding</keyword>
<name>A0A6H0XRC5_9PEZI</name>
<evidence type="ECO:0000256" key="1">
    <source>
        <dbReference type="ARBA" id="ARBA00022741"/>
    </source>
</evidence>
<dbReference type="OrthoDB" id="25896at2759"/>
<dbReference type="PANTHER" id="PTHR24072">
    <property type="entry name" value="RHO FAMILY GTPASE"/>
    <property type="match status" value="1"/>
</dbReference>
<dbReference type="AlphaFoldDB" id="A0A6H0XRC5"/>
<dbReference type="SMART" id="SM00174">
    <property type="entry name" value="RHO"/>
    <property type="match status" value="1"/>
</dbReference>
<protein>
    <submittedName>
        <fullName evidence="3">Uncharacterized protein</fullName>
    </submittedName>
</protein>
<dbReference type="InterPro" id="IPR003578">
    <property type="entry name" value="Small_GTPase_Rho"/>
</dbReference>
<dbReference type="PRINTS" id="PR00449">
    <property type="entry name" value="RASTRNSFRMNG"/>
</dbReference>
<evidence type="ECO:0000313" key="3">
    <source>
        <dbReference type="EMBL" id="QIW97184.1"/>
    </source>
</evidence>
<evidence type="ECO:0000256" key="2">
    <source>
        <dbReference type="ARBA" id="ARBA00023134"/>
    </source>
</evidence>
<dbReference type="Gene3D" id="3.40.50.300">
    <property type="entry name" value="P-loop containing nucleotide triphosphate hydrolases"/>
    <property type="match status" value="1"/>
</dbReference>
<dbReference type="Pfam" id="PF00071">
    <property type="entry name" value="Ras"/>
    <property type="match status" value="1"/>
</dbReference>
<keyword evidence="4" id="KW-1185">Reference proteome</keyword>
<dbReference type="GO" id="GO:0003924">
    <property type="term" value="F:GTPase activity"/>
    <property type="evidence" value="ECO:0007669"/>
    <property type="project" value="InterPro"/>
</dbReference>
<dbReference type="GO" id="GO:0005525">
    <property type="term" value="F:GTP binding"/>
    <property type="evidence" value="ECO:0007669"/>
    <property type="project" value="UniProtKB-KW"/>
</dbReference>
<dbReference type="GO" id="GO:0007264">
    <property type="term" value="P:small GTPase-mediated signal transduction"/>
    <property type="evidence" value="ECO:0007669"/>
    <property type="project" value="InterPro"/>
</dbReference>
<evidence type="ECO:0000313" key="4">
    <source>
        <dbReference type="Proteomes" id="UP000503462"/>
    </source>
</evidence>
<dbReference type="InterPro" id="IPR001806">
    <property type="entry name" value="Small_GTPase"/>
</dbReference>
<dbReference type="InterPro" id="IPR027417">
    <property type="entry name" value="P-loop_NTPase"/>
</dbReference>
<dbReference type="EMBL" id="CP051140">
    <property type="protein sequence ID" value="QIW97184.1"/>
    <property type="molecule type" value="Genomic_DNA"/>
</dbReference>
<dbReference type="Proteomes" id="UP000503462">
    <property type="component" value="Chromosome 2"/>
</dbReference>
<accession>A0A6H0XRC5</accession>